<reference evidence="2 3" key="1">
    <citation type="submission" date="2021-08" db="EMBL/GenBank/DDBJ databases">
        <title>Draft Genome Sequence of Phanerochaete sordida strain YK-624.</title>
        <authorList>
            <person name="Mori T."/>
            <person name="Dohra H."/>
            <person name="Suzuki T."/>
            <person name="Kawagishi H."/>
            <person name="Hirai H."/>
        </authorList>
    </citation>
    <scope>NUCLEOTIDE SEQUENCE [LARGE SCALE GENOMIC DNA]</scope>
    <source>
        <strain evidence="2 3">YK-624</strain>
    </source>
</reference>
<proteinExistence type="predicted"/>
<sequence length="68" mass="7650">MPTPVAESNALDEDTRRKESNVSKLRVADSYALLLPVYQPPSSHSSIDLAFHFLQPYPATQHFTMCTK</sequence>
<feature type="region of interest" description="Disordered" evidence="1">
    <location>
        <begin position="1"/>
        <end position="22"/>
    </location>
</feature>
<dbReference type="AlphaFoldDB" id="A0A9P3GRP3"/>
<protein>
    <submittedName>
        <fullName evidence="2">Uncharacterized protein</fullName>
    </submittedName>
</protein>
<accession>A0A9P3GRP3</accession>
<evidence type="ECO:0000313" key="3">
    <source>
        <dbReference type="Proteomes" id="UP000703269"/>
    </source>
</evidence>
<comment type="caution">
    <text evidence="2">The sequence shown here is derived from an EMBL/GenBank/DDBJ whole genome shotgun (WGS) entry which is preliminary data.</text>
</comment>
<keyword evidence="3" id="KW-1185">Reference proteome</keyword>
<evidence type="ECO:0000313" key="2">
    <source>
        <dbReference type="EMBL" id="GJE99119.1"/>
    </source>
</evidence>
<dbReference type="EMBL" id="BPQB01000101">
    <property type="protein sequence ID" value="GJE99119.1"/>
    <property type="molecule type" value="Genomic_DNA"/>
</dbReference>
<dbReference type="Proteomes" id="UP000703269">
    <property type="component" value="Unassembled WGS sequence"/>
</dbReference>
<evidence type="ECO:0000256" key="1">
    <source>
        <dbReference type="SAM" id="MobiDB-lite"/>
    </source>
</evidence>
<name>A0A9P3GRP3_9APHY</name>
<gene>
    <name evidence="2" type="ORF">PsYK624_153650</name>
</gene>
<organism evidence="2 3">
    <name type="scientific">Phanerochaete sordida</name>
    <dbReference type="NCBI Taxonomy" id="48140"/>
    <lineage>
        <taxon>Eukaryota</taxon>
        <taxon>Fungi</taxon>
        <taxon>Dikarya</taxon>
        <taxon>Basidiomycota</taxon>
        <taxon>Agaricomycotina</taxon>
        <taxon>Agaricomycetes</taxon>
        <taxon>Polyporales</taxon>
        <taxon>Phanerochaetaceae</taxon>
        <taxon>Phanerochaete</taxon>
    </lineage>
</organism>